<dbReference type="Pfam" id="PF01526">
    <property type="entry name" value="DDE_Tnp_Tn3"/>
    <property type="match status" value="1"/>
</dbReference>
<organism evidence="2 3">
    <name type="scientific">Mucilaginibacter lappiensis</name>
    <dbReference type="NCBI Taxonomy" id="354630"/>
    <lineage>
        <taxon>Bacteria</taxon>
        <taxon>Pseudomonadati</taxon>
        <taxon>Bacteroidota</taxon>
        <taxon>Sphingobacteriia</taxon>
        <taxon>Sphingobacteriales</taxon>
        <taxon>Sphingobacteriaceae</taxon>
        <taxon>Mucilaginibacter</taxon>
    </lineage>
</organism>
<comment type="caution">
    <text evidence="2">The sequence shown here is derived from an EMBL/GenBank/DDBJ whole genome shotgun (WGS) entry which is preliminary data.</text>
</comment>
<accession>A0A841JIG8</accession>
<dbReference type="InterPro" id="IPR002513">
    <property type="entry name" value="Tn3_Tnp_DDE_dom"/>
</dbReference>
<evidence type="ECO:0000313" key="3">
    <source>
        <dbReference type="Proteomes" id="UP000548326"/>
    </source>
</evidence>
<gene>
    <name evidence="2" type="ORF">HDF22_004882</name>
</gene>
<reference evidence="2 3" key="1">
    <citation type="submission" date="2020-08" db="EMBL/GenBank/DDBJ databases">
        <title>Genomic Encyclopedia of Type Strains, Phase IV (KMG-V): Genome sequencing to study the core and pangenomes of soil and plant-associated prokaryotes.</title>
        <authorList>
            <person name="Whitman W."/>
        </authorList>
    </citation>
    <scope>NUCLEOTIDE SEQUENCE [LARGE SCALE GENOMIC DNA]</scope>
    <source>
        <strain evidence="2 3">MP601</strain>
    </source>
</reference>
<evidence type="ECO:0000259" key="1">
    <source>
        <dbReference type="Pfam" id="PF01526"/>
    </source>
</evidence>
<dbReference type="GO" id="GO:0004803">
    <property type="term" value="F:transposase activity"/>
    <property type="evidence" value="ECO:0007669"/>
    <property type="project" value="InterPro"/>
</dbReference>
<dbReference type="Proteomes" id="UP000548326">
    <property type="component" value="Unassembled WGS sequence"/>
</dbReference>
<dbReference type="EMBL" id="JACHCA010000017">
    <property type="protein sequence ID" value="MBB6130737.1"/>
    <property type="molecule type" value="Genomic_DNA"/>
</dbReference>
<dbReference type="GO" id="GO:0006313">
    <property type="term" value="P:DNA transposition"/>
    <property type="evidence" value="ECO:0007669"/>
    <property type="project" value="InterPro"/>
</dbReference>
<feature type="domain" description="Tn3 transposase DDE" evidence="1">
    <location>
        <begin position="3"/>
        <end position="111"/>
    </location>
</feature>
<evidence type="ECO:0000313" key="2">
    <source>
        <dbReference type="EMBL" id="MBB6130737.1"/>
    </source>
</evidence>
<name>A0A841JIG8_9SPHI</name>
<protein>
    <submittedName>
        <fullName evidence="2">TnpA family transposase</fullName>
    </submittedName>
</protein>
<sequence length="132" mass="15558">MGRTLFMLDWIMDPELRRQVIEGLNKGETRNSLARTAYFNRLGELRDRDYNNQRNRASGLTFVTAAISIWNTVYLDKAIIPMKEHGYPVNDDLLQYHSPLGWEHINLTSDYVWQANKQLKEGRFRPLRPFNS</sequence>
<proteinExistence type="predicted"/>
<dbReference type="AlphaFoldDB" id="A0A841JIG8"/>